<dbReference type="Proteomes" id="UP001499895">
    <property type="component" value="Unassembled WGS sequence"/>
</dbReference>
<protein>
    <recommendedName>
        <fullName evidence="3">DUF6542 domain-containing protein</fullName>
    </recommendedName>
</protein>
<dbReference type="InterPro" id="IPR046672">
    <property type="entry name" value="DUF6542"/>
</dbReference>
<feature type="region of interest" description="Disordered" evidence="1">
    <location>
        <begin position="170"/>
        <end position="198"/>
    </location>
</feature>
<evidence type="ECO:0000313" key="4">
    <source>
        <dbReference type="EMBL" id="GAA0485551.1"/>
    </source>
</evidence>
<feature type="transmembrane region" description="Helical" evidence="2">
    <location>
        <begin position="53"/>
        <end position="73"/>
    </location>
</feature>
<feature type="domain" description="DUF6542" evidence="3">
    <location>
        <begin position="52"/>
        <end position="163"/>
    </location>
</feature>
<keyword evidence="2" id="KW-1133">Transmembrane helix</keyword>
<feature type="compositionally biased region" description="Basic and acidic residues" evidence="1">
    <location>
        <begin position="187"/>
        <end position="198"/>
    </location>
</feature>
<dbReference type="RefSeq" id="WP_344095544.1">
    <property type="nucleotide sequence ID" value="NZ_BAAAHB010000088.1"/>
</dbReference>
<sequence>MEQPSTRIPQRKVRRATPVPRPATPVGPGESAAVYRAGRASPPLRALGRGPRLTGLGAGLLTTLWMLAVGALIDSMGGSGTAYGAFFLFASVICALWVRPADLVTAPVTAPIAFAAGAVPLTGGSGGLAGHAMGLVTLLSLNAGWLYSGTLLAALVALIRRIALIKRRARERTRQRRRPSRPPRSPRCSEDERARSRR</sequence>
<reference evidence="4 5" key="1">
    <citation type="journal article" date="2019" name="Int. J. Syst. Evol. Microbiol.">
        <title>The Global Catalogue of Microorganisms (GCM) 10K type strain sequencing project: providing services to taxonomists for standard genome sequencing and annotation.</title>
        <authorList>
            <consortium name="The Broad Institute Genomics Platform"/>
            <consortium name="The Broad Institute Genome Sequencing Center for Infectious Disease"/>
            <person name="Wu L."/>
            <person name="Ma J."/>
        </authorList>
    </citation>
    <scope>NUCLEOTIDE SEQUENCE [LARGE SCALE GENOMIC DNA]</scope>
    <source>
        <strain evidence="4 5">JCM 10649</strain>
    </source>
</reference>
<proteinExistence type="predicted"/>
<feature type="transmembrane region" description="Helical" evidence="2">
    <location>
        <begin position="145"/>
        <end position="164"/>
    </location>
</feature>
<dbReference type="EMBL" id="BAAAHB010000088">
    <property type="protein sequence ID" value="GAA0485551.1"/>
    <property type="molecule type" value="Genomic_DNA"/>
</dbReference>
<name>A0ABN1AWZ1_9ACTN</name>
<feature type="transmembrane region" description="Helical" evidence="2">
    <location>
        <begin position="110"/>
        <end position="133"/>
    </location>
</feature>
<accession>A0ABN1AWZ1</accession>
<comment type="caution">
    <text evidence="4">The sequence shown here is derived from an EMBL/GenBank/DDBJ whole genome shotgun (WGS) entry which is preliminary data.</text>
</comment>
<feature type="compositionally biased region" description="Basic residues" evidence="1">
    <location>
        <begin position="170"/>
        <end position="181"/>
    </location>
</feature>
<evidence type="ECO:0000313" key="5">
    <source>
        <dbReference type="Proteomes" id="UP001499895"/>
    </source>
</evidence>
<keyword evidence="2" id="KW-0812">Transmembrane</keyword>
<feature type="region of interest" description="Disordered" evidence="1">
    <location>
        <begin position="1"/>
        <end position="32"/>
    </location>
</feature>
<evidence type="ECO:0000259" key="3">
    <source>
        <dbReference type="Pfam" id="PF20177"/>
    </source>
</evidence>
<keyword evidence="2" id="KW-0472">Membrane</keyword>
<keyword evidence="5" id="KW-1185">Reference proteome</keyword>
<evidence type="ECO:0000256" key="2">
    <source>
        <dbReference type="SAM" id="Phobius"/>
    </source>
</evidence>
<organism evidence="4 5">
    <name type="scientific">Streptomyces stramineus</name>
    <dbReference type="NCBI Taxonomy" id="173861"/>
    <lineage>
        <taxon>Bacteria</taxon>
        <taxon>Bacillati</taxon>
        <taxon>Actinomycetota</taxon>
        <taxon>Actinomycetes</taxon>
        <taxon>Kitasatosporales</taxon>
        <taxon>Streptomycetaceae</taxon>
        <taxon>Streptomyces</taxon>
    </lineage>
</organism>
<evidence type="ECO:0000256" key="1">
    <source>
        <dbReference type="SAM" id="MobiDB-lite"/>
    </source>
</evidence>
<feature type="transmembrane region" description="Helical" evidence="2">
    <location>
        <begin position="79"/>
        <end position="98"/>
    </location>
</feature>
<gene>
    <name evidence="4" type="ORF">GCM10009544_53890</name>
</gene>
<dbReference type="Pfam" id="PF20177">
    <property type="entry name" value="DUF6542"/>
    <property type="match status" value="1"/>
</dbReference>